<keyword evidence="2" id="KW-1185">Reference proteome</keyword>
<dbReference type="RefSeq" id="WP_102245325.1">
    <property type="nucleotide sequence ID" value="NZ_CP025704.1"/>
</dbReference>
<dbReference type="KEGG" id="bsto:C0V70_18390"/>
<sequence length="214" mass="24769">MSASYEKEVKESGNKGESHSKRIDFGMMKYLWMANPLSKLRRDSIPRFLRNVELLKNFSDNELRILAKFMHSRKFSEGDTVFREGEIGIGFYFIFSGLIELSRTDYGHEVGEEKFLVLDEFCYFGEMALLQDAHPRSATAMAKSPCELIGIFKPDLEHLIENHPVIAAKLIQSISLALADRLFYMTEEASKITRRLRKLERQLAEKNHEPKEQT</sequence>
<dbReference type="Pfam" id="PF00027">
    <property type="entry name" value="cNMP_binding"/>
    <property type="match status" value="1"/>
</dbReference>
<proteinExistence type="predicted"/>
<accession>A0A2K9NWZ6</accession>
<dbReference type="InterPro" id="IPR000595">
    <property type="entry name" value="cNMP-bd_dom"/>
</dbReference>
<dbReference type="InterPro" id="IPR018488">
    <property type="entry name" value="cNMP-bd_CS"/>
</dbReference>
<dbReference type="InterPro" id="IPR018490">
    <property type="entry name" value="cNMP-bd_dom_sf"/>
</dbReference>
<dbReference type="AlphaFoldDB" id="A0A2K9NWZ6"/>
<dbReference type="PRINTS" id="PR00103">
    <property type="entry name" value="CAMPKINASE"/>
</dbReference>
<gene>
    <name evidence="1" type="ORF">C0V70_18390</name>
</gene>
<dbReference type="PANTHER" id="PTHR23011:SF28">
    <property type="entry name" value="CYCLIC NUCLEOTIDE-BINDING DOMAIN CONTAINING PROTEIN"/>
    <property type="match status" value="1"/>
</dbReference>
<organism evidence="1 2">
    <name type="scientific">Bacteriovorax stolpii</name>
    <name type="common">Bdellovibrio stolpii</name>
    <dbReference type="NCBI Taxonomy" id="960"/>
    <lineage>
        <taxon>Bacteria</taxon>
        <taxon>Pseudomonadati</taxon>
        <taxon>Bdellovibrionota</taxon>
        <taxon>Bacteriovoracia</taxon>
        <taxon>Bacteriovoracales</taxon>
        <taxon>Bacteriovoracaceae</taxon>
        <taxon>Bacteriovorax</taxon>
    </lineage>
</organism>
<dbReference type="Proteomes" id="UP000235584">
    <property type="component" value="Chromosome"/>
</dbReference>
<dbReference type="OrthoDB" id="5291969at2"/>
<evidence type="ECO:0000313" key="2">
    <source>
        <dbReference type="Proteomes" id="UP000235584"/>
    </source>
</evidence>
<dbReference type="CDD" id="cd00038">
    <property type="entry name" value="CAP_ED"/>
    <property type="match status" value="1"/>
</dbReference>
<dbReference type="PROSITE" id="PS50042">
    <property type="entry name" value="CNMP_BINDING_3"/>
    <property type="match status" value="1"/>
</dbReference>
<dbReference type="EMBL" id="CP025704">
    <property type="protein sequence ID" value="AUO00038.1"/>
    <property type="molecule type" value="Genomic_DNA"/>
</dbReference>
<dbReference type="SUPFAM" id="SSF51206">
    <property type="entry name" value="cAMP-binding domain-like"/>
    <property type="match status" value="1"/>
</dbReference>
<name>A0A2K9NWZ6_BACTC</name>
<dbReference type="Gene3D" id="2.60.120.10">
    <property type="entry name" value="Jelly Rolls"/>
    <property type="match status" value="1"/>
</dbReference>
<reference evidence="1 2" key="1">
    <citation type="submission" date="2018-01" db="EMBL/GenBank/DDBJ databases">
        <title>Complete genome sequence of Bacteriovorax stolpii DSM12778.</title>
        <authorList>
            <person name="Tang B."/>
            <person name="Chang J."/>
        </authorList>
    </citation>
    <scope>NUCLEOTIDE SEQUENCE [LARGE SCALE GENOMIC DNA]</scope>
    <source>
        <strain evidence="1 2">DSM 12778</strain>
    </source>
</reference>
<dbReference type="InterPro" id="IPR014710">
    <property type="entry name" value="RmlC-like_jellyroll"/>
</dbReference>
<dbReference type="PROSITE" id="PS00889">
    <property type="entry name" value="CNMP_BINDING_2"/>
    <property type="match status" value="1"/>
</dbReference>
<dbReference type="PANTHER" id="PTHR23011">
    <property type="entry name" value="CYCLIC NUCLEOTIDE-BINDING DOMAIN CONTAINING PROTEIN"/>
    <property type="match status" value="1"/>
</dbReference>
<dbReference type="SMART" id="SM00100">
    <property type="entry name" value="cNMP"/>
    <property type="match status" value="1"/>
</dbReference>
<protein>
    <submittedName>
        <fullName evidence="1">Uncharacterized protein</fullName>
    </submittedName>
</protein>
<evidence type="ECO:0000313" key="1">
    <source>
        <dbReference type="EMBL" id="AUO00038.1"/>
    </source>
</evidence>